<protein>
    <submittedName>
        <fullName evidence="2">Uncharacterized protein</fullName>
    </submittedName>
</protein>
<evidence type="ECO:0000313" key="2">
    <source>
        <dbReference type="EMBL" id="JAI02587.1"/>
    </source>
</evidence>
<reference evidence="2" key="2">
    <citation type="journal article" date="2015" name="Fish Shellfish Immunol.">
        <title>Early steps in the European eel (Anguilla anguilla)-Vibrio vulnificus interaction in the gills: Role of the RtxA13 toxin.</title>
        <authorList>
            <person name="Callol A."/>
            <person name="Pajuelo D."/>
            <person name="Ebbesson L."/>
            <person name="Teles M."/>
            <person name="MacKenzie S."/>
            <person name="Amaro C."/>
        </authorList>
    </citation>
    <scope>NUCLEOTIDE SEQUENCE</scope>
</reference>
<name>A0A0E9XJG1_ANGAN</name>
<reference evidence="2" key="1">
    <citation type="submission" date="2014-11" db="EMBL/GenBank/DDBJ databases">
        <authorList>
            <person name="Amaro Gonzalez C."/>
        </authorList>
    </citation>
    <scope>NUCLEOTIDE SEQUENCE</scope>
</reference>
<evidence type="ECO:0000256" key="1">
    <source>
        <dbReference type="SAM" id="Phobius"/>
    </source>
</evidence>
<dbReference type="EMBL" id="GBXM01005991">
    <property type="protein sequence ID" value="JAI02587.1"/>
    <property type="molecule type" value="Transcribed_RNA"/>
</dbReference>
<accession>A0A0E9XJG1</accession>
<keyword evidence="1" id="KW-0472">Membrane</keyword>
<proteinExistence type="predicted"/>
<dbReference type="AlphaFoldDB" id="A0A0E9XJG1"/>
<keyword evidence="1" id="KW-1133">Transmembrane helix</keyword>
<sequence length="80" mass="9252">MSTLINCYKESDICIHFVSICIYSICLNWMAFLSTGIICSACKTHCLTMTCFVLYIVRVYTGKIRHQNLNLLDAVKDYMR</sequence>
<feature type="transmembrane region" description="Helical" evidence="1">
    <location>
        <begin position="12"/>
        <end position="31"/>
    </location>
</feature>
<organism evidence="2">
    <name type="scientific">Anguilla anguilla</name>
    <name type="common">European freshwater eel</name>
    <name type="synonym">Muraena anguilla</name>
    <dbReference type="NCBI Taxonomy" id="7936"/>
    <lineage>
        <taxon>Eukaryota</taxon>
        <taxon>Metazoa</taxon>
        <taxon>Chordata</taxon>
        <taxon>Craniata</taxon>
        <taxon>Vertebrata</taxon>
        <taxon>Euteleostomi</taxon>
        <taxon>Actinopterygii</taxon>
        <taxon>Neopterygii</taxon>
        <taxon>Teleostei</taxon>
        <taxon>Anguilliformes</taxon>
        <taxon>Anguillidae</taxon>
        <taxon>Anguilla</taxon>
    </lineage>
</organism>
<keyword evidence="1" id="KW-0812">Transmembrane</keyword>
<feature type="transmembrane region" description="Helical" evidence="1">
    <location>
        <begin position="37"/>
        <end position="57"/>
    </location>
</feature>